<evidence type="ECO:0000256" key="2">
    <source>
        <dbReference type="ARBA" id="ARBA00022580"/>
    </source>
</evidence>
<evidence type="ECO:0000256" key="4">
    <source>
        <dbReference type="ARBA" id="ARBA00022921"/>
    </source>
</evidence>
<keyword evidence="5" id="KW-1035">Host cytoplasm</keyword>
<name>A0A0B4Q682_9GAMA</name>
<gene>
    <name evidence="6" type="primary">ORF33</name>
</gene>
<evidence type="ECO:0000256" key="1">
    <source>
        <dbReference type="ARBA" id="ARBA00022562"/>
    </source>
</evidence>
<evidence type="ECO:0000313" key="7">
    <source>
        <dbReference type="Proteomes" id="UP000163076"/>
    </source>
</evidence>
<keyword evidence="3" id="KW-0946">Virion</keyword>
<dbReference type="GO" id="GO:0044423">
    <property type="term" value="C:virion component"/>
    <property type="evidence" value="ECO:0007669"/>
    <property type="project" value="UniProtKB-KW"/>
</dbReference>
<reference evidence="6 7" key="1">
    <citation type="journal article" date="2015" name="Genome Announc.">
        <title>Genome sequences of equid herpesviruses 2 and 5.</title>
        <authorList>
            <person name="Wilkie G.S."/>
            <person name="Kerr K."/>
            <person name="Stewart J.P."/>
            <person name="Studdert M.J."/>
            <person name="Davison A.J."/>
        </authorList>
    </citation>
    <scope>NUCLEOTIDE SEQUENCE [LARGE SCALE GENOMIC DNA]</scope>
    <source>
        <strain evidence="6">G9/92</strain>
    </source>
</reference>
<protein>
    <submittedName>
        <fullName evidence="6">Tegument protein UL16</fullName>
    </submittedName>
</protein>
<keyword evidence="4" id="KW-0426">Late protein</keyword>
<keyword evidence="1" id="KW-1048">Host nucleus</keyword>
<evidence type="ECO:0000256" key="3">
    <source>
        <dbReference type="ARBA" id="ARBA00022844"/>
    </source>
</evidence>
<keyword evidence="2" id="KW-0920">Virion tegument</keyword>
<accession>A0A0B4Q682</accession>
<organism evidence="6 7">
    <name type="scientific">Equid gammaherpesvirus 2</name>
    <name type="common">Equine herpesvirus 2</name>
    <dbReference type="NCBI Taxonomy" id="12657"/>
    <lineage>
        <taxon>Viruses</taxon>
        <taxon>Duplodnaviria</taxon>
        <taxon>Heunggongvirae</taxon>
        <taxon>Peploviricota</taxon>
        <taxon>Herviviricetes</taxon>
        <taxon>Herpesvirales</taxon>
        <taxon>Orthoherpesviridae</taxon>
        <taxon>Gammaherpesvirinae</taxon>
        <taxon>Percavirus</taxon>
        <taxon>Percavirus equidgamma2</taxon>
    </lineage>
</organism>
<dbReference type="InterPro" id="IPR004286">
    <property type="entry name" value="Herpes_UL16/UL94"/>
</dbReference>
<dbReference type="HAMAP" id="MF_04039">
    <property type="entry name" value="HSV_CEP2"/>
    <property type="match status" value="1"/>
</dbReference>
<evidence type="ECO:0000313" key="6">
    <source>
        <dbReference type="EMBL" id="AIU39479.1"/>
    </source>
</evidence>
<evidence type="ECO:0000256" key="5">
    <source>
        <dbReference type="ARBA" id="ARBA00023200"/>
    </source>
</evidence>
<dbReference type="EMBL" id="KM924294">
    <property type="protein sequence ID" value="AIU39479.1"/>
    <property type="molecule type" value="Genomic_DNA"/>
</dbReference>
<dbReference type="Pfam" id="PF03044">
    <property type="entry name" value="Herpes_UL16"/>
    <property type="match status" value="1"/>
</dbReference>
<sequence>MASGGVGGTRELFRQFLNKECIWKKSPNSSPYLKIYVATTAISPVFKPDVGGRGRPGSAHAINVTALFMKPKGRRTCAAFYVNGLLLEACVPEVIFTKVVPGVLGLFLIYFGPFAEPRRPFPIPTEPAISAPQNVQLLNRMEMLDTSTHIALSDLGEAVAGREFTSVGKLVWWDGEAFYFYYLSMEYMMCCPTISEHTTLSRFITLLTQCDDRGCVPCHGRKIHANVAGGYTDPGSDGVSTTCLCTLSCAALEKELVPVTKNKSLLSLMFGPMTYQQVTHLRFTPSTRPARIQDIISGVTETGDRVDVRDGTWNLLKMSSLYSRCTLYECQILKRQCLRSY</sequence>
<dbReference type="Proteomes" id="UP000163076">
    <property type="component" value="Segment"/>
</dbReference>
<proteinExistence type="inferred from homology"/>